<dbReference type="InterPro" id="IPR000182">
    <property type="entry name" value="GNAT_dom"/>
</dbReference>
<reference evidence="2 3" key="1">
    <citation type="submission" date="2016-03" db="EMBL/GenBank/DDBJ databases">
        <title>Complete genome sequence of Shewanella psychrophila WP2, a deep sea bacterium isolated from west Pacific sediment.</title>
        <authorList>
            <person name="Xu G."/>
            <person name="Jian H."/>
        </authorList>
    </citation>
    <scope>NUCLEOTIDE SEQUENCE [LARGE SCALE GENOMIC DNA]</scope>
    <source>
        <strain evidence="2 3">WP2</strain>
    </source>
</reference>
<keyword evidence="2" id="KW-0808">Transferase</keyword>
<sequence>MHLRNIDSRDWETILIIQEECYPELEPESLSVLQSKWQLSPQTCFVIEADNQVVGYSLAHPWTLGSPPSLEQVTGQVEQADTLYLHDIALSAGAQGKGAGRAVFEKLLTLAQQLSFNSISLVAVQGASSYWKKQGFVKQSIHKSLATYTPDACYMVLKL</sequence>
<dbReference type="AlphaFoldDB" id="A0A1S6HQD1"/>
<evidence type="ECO:0000313" key="3">
    <source>
        <dbReference type="Proteomes" id="UP000189545"/>
    </source>
</evidence>
<evidence type="ECO:0000259" key="1">
    <source>
        <dbReference type="PROSITE" id="PS51186"/>
    </source>
</evidence>
<dbReference type="InterPro" id="IPR016181">
    <property type="entry name" value="Acyl_CoA_acyltransferase"/>
</dbReference>
<accession>A0A1S6HQD1</accession>
<proteinExistence type="predicted"/>
<dbReference type="CDD" id="cd04301">
    <property type="entry name" value="NAT_SF"/>
    <property type="match status" value="1"/>
</dbReference>
<gene>
    <name evidence="2" type="ORF">Sps_02595</name>
</gene>
<dbReference type="SUPFAM" id="SSF55729">
    <property type="entry name" value="Acyl-CoA N-acyltransferases (Nat)"/>
    <property type="match status" value="1"/>
</dbReference>
<dbReference type="Pfam" id="PF00583">
    <property type="entry name" value="Acetyltransf_1"/>
    <property type="match status" value="1"/>
</dbReference>
<dbReference type="STRING" id="225848.Sps_02595"/>
<dbReference type="GO" id="GO:0016747">
    <property type="term" value="F:acyltransferase activity, transferring groups other than amino-acyl groups"/>
    <property type="evidence" value="ECO:0007669"/>
    <property type="project" value="InterPro"/>
</dbReference>
<protein>
    <submittedName>
        <fullName evidence="2">Acetyltransferase</fullName>
    </submittedName>
</protein>
<dbReference type="Proteomes" id="UP000189545">
    <property type="component" value="Chromosome"/>
</dbReference>
<name>A0A1S6HQD1_9GAMM</name>
<keyword evidence="3" id="KW-1185">Reference proteome</keyword>
<dbReference type="Gene3D" id="3.40.630.30">
    <property type="match status" value="1"/>
</dbReference>
<dbReference type="PROSITE" id="PS51186">
    <property type="entry name" value="GNAT"/>
    <property type="match status" value="1"/>
</dbReference>
<dbReference type="EMBL" id="CP014782">
    <property type="protein sequence ID" value="AQS37747.1"/>
    <property type="molecule type" value="Genomic_DNA"/>
</dbReference>
<feature type="domain" description="N-acetyltransferase" evidence="1">
    <location>
        <begin position="1"/>
        <end position="159"/>
    </location>
</feature>
<dbReference type="RefSeq" id="WP_077752879.1">
    <property type="nucleotide sequence ID" value="NZ_CP014782.1"/>
</dbReference>
<organism evidence="2 3">
    <name type="scientific">Shewanella psychrophila</name>
    <dbReference type="NCBI Taxonomy" id="225848"/>
    <lineage>
        <taxon>Bacteria</taxon>
        <taxon>Pseudomonadati</taxon>
        <taxon>Pseudomonadota</taxon>
        <taxon>Gammaproteobacteria</taxon>
        <taxon>Alteromonadales</taxon>
        <taxon>Shewanellaceae</taxon>
        <taxon>Shewanella</taxon>
    </lineage>
</organism>
<dbReference type="KEGG" id="spsw:Sps_02595"/>
<evidence type="ECO:0000313" key="2">
    <source>
        <dbReference type="EMBL" id="AQS37747.1"/>
    </source>
</evidence>